<organism evidence="2 3">
    <name type="scientific">Nezara viridula</name>
    <name type="common">Southern green stink bug</name>
    <name type="synonym">Cimex viridulus</name>
    <dbReference type="NCBI Taxonomy" id="85310"/>
    <lineage>
        <taxon>Eukaryota</taxon>
        <taxon>Metazoa</taxon>
        <taxon>Ecdysozoa</taxon>
        <taxon>Arthropoda</taxon>
        <taxon>Hexapoda</taxon>
        <taxon>Insecta</taxon>
        <taxon>Pterygota</taxon>
        <taxon>Neoptera</taxon>
        <taxon>Paraneoptera</taxon>
        <taxon>Hemiptera</taxon>
        <taxon>Heteroptera</taxon>
        <taxon>Panheteroptera</taxon>
        <taxon>Pentatomomorpha</taxon>
        <taxon>Pentatomoidea</taxon>
        <taxon>Pentatomidae</taxon>
        <taxon>Pentatominae</taxon>
        <taxon>Nezara</taxon>
    </lineage>
</organism>
<sequence length="100" mass="11690">MDGSRWTGAFARVKPFRMTSTPAIYTILFYTACCCLSVKTTISLLTMYKDSQNYHHSLQILMLMPYLIQNFVIPITYWQKSGQILEYIALWSKFEVMESL</sequence>
<evidence type="ECO:0000313" key="3">
    <source>
        <dbReference type="Proteomes" id="UP001152798"/>
    </source>
</evidence>
<keyword evidence="1" id="KW-0472">Membrane</keyword>
<evidence type="ECO:0000313" key="2">
    <source>
        <dbReference type="EMBL" id="CAH1398552.1"/>
    </source>
</evidence>
<reference evidence="2" key="1">
    <citation type="submission" date="2022-01" db="EMBL/GenBank/DDBJ databases">
        <authorList>
            <person name="King R."/>
        </authorList>
    </citation>
    <scope>NUCLEOTIDE SEQUENCE</scope>
</reference>
<proteinExistence type="predicted"/>
<keyword evidence="1" id="KW-0812">Transmembrane</keyword>
<dbReference type="EMBL" id="OV725080">
    <property type="protein sequence ID" value="CAH1398552.1"/>
    <property type="molecule type" value="Genomic_DNA"/>
</dbReference>
<dbReference type="AlphaFoldDB" id="A0A9P0HB05"/>
<dbReference type="Proteomes" id="UP001152798">
    <property type="component" value="Chromosome 4"/>
</dbReference>
<feature type="transmembrane region" description="Helical" evidence="1">
    <location>
        <begin position="23"/>
        <end position="48"/>
    </location>
</feature>
<protein>
    <submittedName>
        <fullName evidence="2">Uncharacterized protein</fullName>
    </submittedName>
</protein>
<gene>
    <name evidence="2" type="ORF">NEZAVI_LOCUS8174</name>
</gene>
<name>A0A9P0HB05_NEZVI</name>
<keyword evidence="1" id="KW-1133">Transmembrane helix</keyword>
<feature type="transmembrane region" description="Helical" evidence="1">
    <location>
        <begin position="60"/>
        <end position="78"/>
    </location>
</feature>
<dbReference type="OrthoDB" id="6625921at2759"/>
<keyword evidence="3" id="KW-1185">Reference proteome</keyword>
<accession>A0A9P0HB05</accession>
<evidence type="ECO:0000256" key="1">
    <source>
        <dbReference type="SAM" id="Phobius"/>
    </source>
</evidence>